<sequence length="80" mass="8433">MKPQAKLWTLLALMMSALTLAGCGHSGPANVTGVRNVLGTDLLGARGATEADQRKIDRTIVRGCAGGVWSKDECAIHDKK</sequence>
<evidence type="ECO:0000313" key="2">
    <source>
        <dbReference type="EMBL" id="PQA72237.1"/>
    </source>
</evidence>
<reference evidence="2 3" key="1">
    <citation type="submission" date="2018-02" db="EMBL/GenBank/DDBJ databases">
        <title>Draft genome sequence of Ochrobactrum oryzae found in Brazil.</title>
        <authorList>
            <person name="Cerdeira L."/>
            <person name="Andrade F."/>
            <person name="Zacariotto T."/>
            <person name="Barbosa B."/>
            <person name="Santos S."/>
            <person name="Cassetari V."/>
            <person name="Lincopan N."/>
        </authorList>
    </citation>
    <scope>NUCLEOTIDE SEQUENCE [LARGE SCALE GENOMIC DNA]</scope>
    <source>
        <strain evidence="2 3">OA447</strain>
    </source>
</reference>
<accession>A0A2S7IW43</accession>
<dbReference type="RefSeq" id="WP_104756943.1">
    <property type="nucleotide sequence ID" value="NZ_PTRC01000033.1"/>
</dbReference>
<keyword evidence="3" id="KW-1185">Reference proteome</keyword>
<dbReference type="EMBL" id="PTRC01000033">
    <property type="protein sequence ID" value="PQA72237.1"/>
    <property type="molecule type" value="Genomic_DNA"/>
</dbReference>
<evidence type="ECO:0000256" key="1">
    <source>
        <dbReference type="SAM" id="SignalP"/>
    </source>
</evidence>
<dbReference type="Proteomes" id="UP000238493">
    <property type="component" value="Unassembled WGS sequence"/>
</dbReference>
<dbReference type="PROSITE" id="PS51257">
    <property type="entry name" value="PROKAR_LIPOPROTEIN"/>
    <property type="match status" value="1"/>
</dbReference>
<proteinExistence type="predicted"/>
<comment type="caution">
    <text evidence="2">The sequence shown here is derived from an EMBL/GenBank/DDBJ whole genome shotgun (WGS) entry which is preliminary data.</text>
</comment>
<evidence type="ECO:0008006" key="4">
    <source>
        <dbReference type="Google" id="ProtNLM"/>
    </source>
</evidence>
<feature type="signal peptide" evidence="1">
    <location>
        <begin position="1"/>
        <end position="21"/>
    </location>
</feature>
<feature type="chain" id="PRO_5015435648" description="Lipoprotein" evidence="1">
    <location>
        <begin position="22"/>
        <end position="80"/>
    </location>
</feature>
<organism evidence="2 3">
    <name type="scientific">Brucella oryzae</name>
    <dbReference type="NCBI Taxonomy" id="335286"/>
    <lineage>
        <taxon>Bacteria</taxon>
        <taxon>Pseudomonadati</taxon>
        <taxon>Pseudomonadota</taxon>
        <taxon>Alphaproteobacteria</taxon>
        <taxon>Hyphomicrobiales</taxon>
        <taxon>Brucellaceae</taxon>
        <taxon>Brucella/Ochrobactrum group</taxon>
        <taxon>Brucella</taxon>
    </lineage>
</organism>
<evidence type="ECO:0000313" key="3">
    <source>
        <dbReference type="Proteomes" id="UP000238493"/>
    </source>
</evidence>
<name>A0A2S7IW43_9HYPH</name>
<dbReference type="OrthoDB" id="8283288at2"/>
<keyword evidence="1" id="KW-0732">Signal</keyword>
<gene>
    <name evidence="2" type="ORF">C3731_17745</name>
</gene>
<protein>
    <recommendedName>
        <fullName evidence="4">Lipoprotein</fullName>
    </recommendedName>
</protein>
<dbReference type="AlphaFoldDB" id="A0A2S7IW43"/>